<organism evidence="2 3">
    <name type="scientific">Parnassius apollo</name>
    <name type="common">Apollo butterfly</name>
    <name type="synonym">Papilio apollo</name>
    <dbReference type="NCBI Taxonomy" id="110799"/>
    <lineage>
        <taxon>Eukaryota</taxon>
        <taxon>Metazoa</taxon>
        <taxon>Ecdysozoa</taxon>
        <taxon>Arthropoda</taxon>
        <taxon>Hexapoda</taxon>
        <taxon>Insecta</taxon>
        <taxon>Pterygota</taxon>
        <taxon>Neoptera</taxon>
        <taxon>Endopterygota</taxon>
        <taxon>Lepidoptera</taxon>
        <taxon>Glossata</taxon>
        <taxon>Ditrysia</taxon>
        <taxon>Papilionoidea</taxon>
        <taxon>Papilionidae</taxon>
        <taxon>Parnassiinae</taxon>
        <taxon>Parnassini</taxon>
        <taxon>Parnassius</taxon>
        <taxon>Parnassius</taxon>
    </lineage>
</organism>
<feature type="compositionally biased region" description="Polar residues" evidence="1">
    <location>
        <begin position="14"/>
        <end position="39"/>
    </location>
</feature>
<dbReference type="Proteomes" id="UP000691718">
    <property type="component" value="Unassembled WGS sequence"/>
</dbReference>
<evidence type="ECO:0000256" key="1">
    <source>
        <dbReference type="SAM" id="MobiDB-lite"/>
    </source>
</evidence>
<comment type="caution">
    <text evidence="2">The sequence shown here is derived from an EMBL/GenBank/DDBJ whole genome shotgun (WGS) entry which is preliminary data.</text>
</comment>
<feature type="compositionally biased region" description="Polar residues" evidence="1">
    <location>
        <begin position="88"/>
        <end position="100"/>
    </location>
</feature>
<accession>A0A8S3XQD2</accession>
<dbReference type="OrthoDB" id="6159213at2759"/>
<gene>
    <name evidence="2" type="ORF">PAPOLLO_LOCUS19665</name>
</gene>
<protein>
    <submittedName>
        <fullName evidence="2">(apollo) hypothetical protein</fullName>
    </submittedName>
</protein>
<dbReference type="AlphaFoldDB" id="A0A8S3XQD2"/>
<evidence type="ECO:0000313" key="2">
    <source>
        <dbReference type="EMBL" id="CAG5031240.1"/>
    </source>
</evidence>
<feature type="compositionally biased region" description="Low complexity" evidence="1">
    <location>
        <begin position="49"/>
        <end position="64"/>
    </location>
</feature>
<proteinExistence type="predicted"/>
<name>A0A8S3XQD2_PARAO</name>
<evidence type="ECO:0000313" key="3">
    <source>
        <dbReference type="Proteomes" id="UP000691718"/>
    </source>
</evidence>
<reference evidence="2" key="1">
    <citation type="submission" date="2021-04" db="EMBL/GenBank/DDBJ databases">
        <authorList>
            <person name="Tunstrom K."/>
        </authorList>
    </citation>
    <scope>NUCLEOTIDE SEQUENCE</scope>
</reference>
<feature type="region of interest" description="Disordered" evidence="1">
    <location>
        <begin position="1"/>
        <end position="100"/>
    </location>
</feature>
<sequence>MAEPPSQETEDNAKSSYFSKYSPESQPQTVPQPGLSPLSQPTPAPLQPGPSSSSQLGASNSSQAEFSTSQQHTRPHIKPIRVPKTQAHRFTSNQPGRLME</sequence>
<dbReference type="EMBL" id="CAJQZP010001217">
    <property type="protein sequence ID" value="CAG5031240.1"/>
    <property type="molecule type" value="Genomic_DNA"/>
</dbReference>
<keyword evidence="3" id="KW-1185">Reference proteome</keyword>